<dbReference type="Proteomes" id="UP000635628">
    <property type="component" value="Unassembled WGS sequence"/>
</dbReference>
<dbReference type="EMBL" id="CAESAP020000289">
    <property type="protein sequence ID" value="CAB5505589.1"/>
    <property type="molecule type" value="Genomic_DNA"/>
</dbReference>
<keyword evidence="2" id="KW-1185">Reference proteome</keyword>
<organism evidence="1 2">
    <name type="scientific">Bathymodiolus azoricus thioautotrophic gill symbiont</name>
    <dbReference type="NCBI Taxonomy" id="235205"/>
    <lineage>
        <taxon>Bacteria</taxon>
        <taxon>Pseudomonadati</taxon>
        <taxon>Pseudomonadota</taxon>
        <taxon>Gammaproteobacteria</taxon>
        <taxon>sulfur-oxidizing symbionts</taxon>
    </lineage>
</organism>
<accession>A0ACA8ZS22</accession>
<name>A0ACA8ZS22_9GAMM</name>
<evidence type="ECO:0000313" key="2">
    <source>
        <dbReference type="Proteomes" id="UP000635628"/>
    </source>
</evidence>
<protein>
    <submittedName>
        <fullName evidence="1">Uncharacterized protein</fullName>
    </submittedName>
</protein>
<gene>
    <name evidence="1" type="ORF">AZO1586R_1946</name>
</gene>
<reference evidence="1" key="1">
    <citation type="submission" date="2020-05" db="EMBL/GenBank/DDBJ databases">
        <authorList>
            <person name="Petersen J."/>
            <person name="Sayavedra L."/>
        </authorList>
    </citation>
    <scope>NUCLEOTIDE SEQUENCE</scope>
    <source>
        <strain evidence="1">B azoricus SOX Menez Gwen</strain>
    </source>
</reference>
<evidence type="ECO:0000313" key="1">
    <source>
        <dbReference type="EMBL" id="CAB5505589.1"/>
    </source>
</evidence>
<comment type="caution">
    <text evidence="1">The sequence shown here is derived from an EMBL/GenBank/DDBJ whole genome shotgun (WGS) entry which is preliminary data.</text>
</comment>
<sequence>MTVLLGPLNVQALTEQGFVERLRTTHPFFNQQALSSKVKLIEKRATKANEDWVIALESLYQSDHKNSGDISTTTSNLDTASIGLSATRKYTNTGSDITLKHTWKDKSKSTDTTNNGFSLDYTYPLLRNKGGINDRLSGDVAQIAINQNTLQRLEVEEGFILGKLSRFIDLAYAQEQQSINERRLALSEKELALVKKKYNASVVEKVDVLLQQDAYQTANQKLLQAQQDLMLLRHEIAVTLDLDFEKVVASTDFYKIYKPSEIALKAYLSKNSRVLKINNLSQKILKRQLLSFKNTAKAKLDLKLGISSAGENTNYSKSLSNQSTTWKVGLGLSYPIGGIEADSNIKKTNIELEILVQSKREQLLDVYTQAKTLKEKIQLLEKMMHANQAQIKIAKARTSEEKQRYSNGNGQASFVINAQNNEQVVKLSYAQVAKNYQKAILEFKASIDQLVP</sequence>
<proteinExistence type="predicted"/>